<name>A0ACC3D1Z0_9PEZI</name>
<organism evidence="1 2">
    <name type="scientific">Coniosporium uncinatum</name>
    <dbReference type="NCBI Taxonomy" id="93489"/>
    <lineage>
        <taxon>Eukaryota</taxon>
        <taxon>Fungi</taxon>
        <taxon>Dikarya</taxon>
        <taxon>Ascomycota</taxon>
        <taxon>Pezizomycotina</taxon>
        <taxon>Dothideomycetes</taxon>
        <taxon>Dothideomycetes incertae sedis</taxon>
        <taxon>Coniosporium</taxon>
    </lineage>
</organism>
<dbReference type="Proteomes" id="UP001186974">
    <property type="component" value="Unassembled WGS sequence"/>
</dbReference>
<comment type="caution">
    <text evidence="1">The sequence shown here is derived from an EMBL/GenBank/DDBJ whole genome shotgun (WGS) entry which is preliminary data.</text>
</comment>
<accession>A0ACC3D1Z0</accession>
<dbReference type="EMBL" id="JAWDJW010008370">
    <property type="protein sequence ID" value="KAK3060688.1"/>
    <property type="molecule type" value="Genomic_DNA"/>
</dbReference>
<protein>
    <submittedName>
        <fullName evidence="1">Uncharacterized protein</fullName>
    </submittedName>
</protein>
<keyword evidence="2" id="KW-1185">Reference proteome</keyword>
<evidence type="ECO:0000313" key="2">
    <source>
        <dbReference type="Proteomes" id="UP001186974"/>
    </source>
</evidence>
<sequence length="196" mass="21331">MPDPPVPEAWERDIYEAASFDYDPPTPIARPAPVPPQPEPEGWEREIYEAEVFDMSWSALLGREGMGDGASTGGSNSTGAGAAFVTRLNGVGEVSTLSARTDGASQHRTVQPERLETRIHTAVTPSLLEGLGTVPVVTPRTGDAEARKQSERVQTQAKELEKLNEECGPERVQKKQPTKRRKSYLERDACGESASE</sequence>
<evidence type="ECO:0000313" key="1">
    <source>
        <dbReference type="EMBL" id="KAK3060688.1"/>
    </source>
</evidence>
<proteinExistence type="predicted"/>
<reference evidence="1" key="1">
    <citation type="submission" date="2024-09" db="EMBL/GenBank/DDBJ databases">
        <title>Black Yeasts Isolated from many extreme environments.</title>
        <authorList>
            <person name="Coleine C."/>
            <person name="Stajich J.E."/>
            <person name="Selbmann L."/>
        </authorList>
    </citation>
    <scope>NUCLEOTIDE SEQUENCE</scope>
    <source>
        <strain evidence="1">CCFEE 5737</strain>
    </source>
</reference>
<gene>
    <name evidence="1" type="ORF">LTS18_007981</name>
</gene>